<reference evidence="2" key="1">
    <citation type="submission" date="2016-09" db="EMBL/GenBank/DDBJ databases">
        <title>Genome Sequence of Bathymodiolus thermophilus sulfur-oxidizing gill endosymbiont.</title>
        <authorList>
            <person name="Ponnudurai R."/>
            <person name="Kleiner M."/>
            <person name="Sayavedra L."/>
            <person name="Thuermer A."/>
            <person name="Felbeck H."/>
            <person name="Schlueter R."/>
            <person name="Schweder T."/>
            <person name="Markert S."/>
        </authorList>
    </citation>
    <scope>NUCLEOTIDE SEQUENCE [LARGE SCALE GENOMIC DNA]</scope>
    <source>
        <strain evidence="2">BAT/CrabSpa'14</strain>
    </source>
</reference>
<protein>
    <submittedName>
        <fullName evidence="1">Uncharacterized protein</fullName>
    </submittedName>
</protein>
<evidence type="ECO:0000313" key="1">
    <source>
        <dbReference type="EMBL" id="OIR24498.1"/>
    </source>
</evidence>
<name>A0A1J5TUL3_9GAMM</name>
<dbReference type="EMBL" id="MIQH01000634">
    <property type="protein sequence ID" value="OIR24498.1"/>
    <property type="molecule type" value="Genomic_DNA"/>
</dbReference>
<accession>A0A1J5TUL3</accession>
<dbReference type="OrthoDB" id="7823211at2"/>
<organism evidence="1 2">
    <name type="scientific">Bathymodiolus thermophilus thioautotrophic gill symbiont</name>
    <dbReference type="NCBI Taxonomy" id="2360"/>
    <lineage>
        <taxon>Bacteria</taxon>
        <taxon>Pseudomonadati</taxon>
        <taxon>Pseudomonadota</taxon>
        <taxon>Gammaproteobacteria</taxon>
        <taxon>sulfur-oxidizing symbionts</taxon>
    </lineage>
</organism>
<proteinExistence type="predicted"/>
<comment type="caution">
    <text evidence="1">The sequence shown here is derived from an EMBL/GenBank/DDBJ whole genome shotgun (WGS) entry which is preliminary data.</text>
</comment>
<dbReference type="AlphaFoldDB" id="A0A1J5TUL3"/>
<gene>
    <name evidence="1" type="ORF">BGC33_03800</name>
</gene>
<dbReference type="RefSeq" id="WP_071564596.1">
    <property type="nucleotide sequence ID" value="NZ_MIQH01000634.1"/>
</dbReference>
<sequence length="237" mass="27487">MVQLKYYGDDRDYFKYDLISFVLKNGDFKQYGFVPMLTEHRHDNEGNIAPKSSACKSKDLLNFIATHSNRDLNNWELWLNNYISTYNSIQPINTDYFNGGNRIGYWEKYKKIISAEKSLVFFDPDTGIQAGRKSRIEPEHKEKYILNTEIGAIISKLSASSVFVIYQHLQRNSKKHEQDIKSKCDELAKIDSTLNISVYREKDLAFLFIARGVKIRGILNAYRQKSTVSPSDVYPKT</sequence>
<evidence type="ECO:0000313" key="2">
    <source>
        <dbReference type="Proteomes" id="UP000182798"/>
    </source>
</evidence>
<dbReference type="Proteomes" id="UP000182798">
    <property type="component" value="Unassembled WGS sequence"/>
</dbReference>